<reference evidence="2 3" key="1">
    <citation type="journal article" date="2020" name="bioRxiv">
        <title>Whole genome comparisons of ergot fungi reveals the divergence and evolution of species within the genus Claviceps are the result of varying mechanisms driving genome evolution and host range expansion.</title>
        <authorList>
            <person name="Wyka S.A."/>
            <person name="Mondo S.J."/>
            <person name="Liu M."/>
            <person name="Dettman J."/>
            <person name="Nalam V."/>
            <person name="Broders K.D."/>
        </authorList>
    </citation>
    <scope>NUCLEOTIDE SEQUENCE [LARGE SCALE GENOMIC DNA]</scope>
    <source>
        <strain evidence="2 3">CCC 1485</strain>
    </source>
</reference>
<dbReference type="Proteomes" id="UP000706124">
    <property type="component" value="Unassembled WGS sequence"/>
</dbReference>
<dbReference type="OrthoDB" id="4152802at2759"/>
<feature type="compositionally biased region" description="Basic residues" evidence="1">
    <location>
        <begin position="135"/>
        <end position="147"/>
    </location>
</feature>
<feature type="compositionally biased region" description="Basic and acidic residues" evidence="1">
    <location>
        <begin position="229"/>
        <end position="239"/>
    </location>
</feature>
<feature type="region of interest" description="Disordered" evidence="1">
    <location>
        <begin position="503"/>
        <end position="561"/>
    </location>
</feature>
<comment type="caution">
    <text evidence="2">The sequence shown here is derived from an EMBL/GenBank/DDBJ whole genome shotgun (WGS) entry which is preliminary data.</text>
</comment>
<feature type="compositionally biased region" description="Polar residues" evidence="1">
    <location>
        <begin position="652"/>
        <end position="668"/>
    </location>
</feature>
<dbReference type="AlphaFoldDB" id="A0A9P7M863"/>
<feature type="compositionally biased region" description="Basic and acidic residues" evidence="1">
    <location>
        <begin position="409"/>
        <end position="430"/>
    </location>
</feature>
<organism evidence="2 3">
    <name type="scientific">Claviceps pazoutovae</name>
    <dbReference type="NCBI Taxonomy" id="1649127"/>
    <lineage>
        <taxon>Eukaryota</taxon>
        <taxon>Fungi</taxon>
        <taxon>Dikarya</taxon>
        <taxon>Ascomycota</taxon>
        <taxon>Pezizomycotina</taxon>
        <taxon>Sordariomycetes</taxon>
        <taxon>Hypocreomycetidae</taxon>
        <taxon>Hypocreales</taxon>
        <taxon>Clavicipitaceae</taxon>
        <taxon>Claviceps</taxon>
    </lineage>
</organism>
<evidence type="ECO:0000313" key="3">
    <source>
        <dbReference type="Proteomes" id="UP000706124"/>
    </source>
</evidence>
<keyword evidence="3" id="KW-1185">Reference proteome</keyword>
<feature type="region of interest" description="Disordered" evidence="1">
    <location>
        <begin position="130"/>
        <end position="159"/>
    </location>
</feature>
<feature type="compositionally biased region" description="Basic and acidic residues" evidence="1">
    <location>
        <begin position="260"/>
        <end position="294"/>
    </location>
</feature>
<gene>
    <name evidence="2" type="ORF">E4U60_005080</name>
</gene>
<feature type="region of interest" description="Disordered" evidence="1">
    <location>
        <begin position="214"/>
        <end position="239"/>
    </location>
</feature>
<feature type="compositionally biased region" description="Basic and acidic residues" evidence="1">
    <location>
        <begin position="330"/>
        <end position="349"/>
    </location>
</feature>
<evidence type="ECO:0000256" key="1">
    <source>
        <dbReference type="SAM" id="MobiDB-lite"/>
    </source>
</evidence>
<evidence type="ECO:0000313" key="2">
    <source>
        <dbReference type="EMBL" id="KAG5932673.1"/>
    </source>
</evidence>
<feature type="compositionally biased region" description="Polar residues" evidence="1">
    <location>
        <begin position="431"/>
        <end position="442"/>
    </location>
</feature>
<feature type="region of interest" description="Disordered" evidence="1">
    <location>
        <begin position="260"/>
        <end position="475"/>
    </location>
</feature>
<proteinExistence type="predicted"/>
<feature type="region of interest" description="Disordered" evidence="1">
    <location>
        <begin position="46"/>
        <end position="115"/>
    </location>
</feature>
<name>A0A9P7M863_9HYPO</name>
<dbReference type="EMBL" id="SRPO01000433">
    <property type="protein sequence ID" value="KAG5932673.1"/>
    <property type="molecule type" value="Genomic_DNA"/>
</dbReference>
<feature type="compositionally biased region" description="Basic and acidic residues" evidence="1">
    <location>
        <begin position="64"/>
        <end position="84"/>
    </location>
</feature>
<protein>
    <submittedName>
        <fullName evidence="2">Uncharacterized protein</fullName>
    </submittedName>
</protein>
<accession>A0A9P7M863</accession>
<sequence length="712" mass="78383">MTLWPFRRKSVRKRSRTGAIFSDNEVAALRAQADAGVAISTTLQPRSEPAKLQRRQRAYSFSPGRHDSIRIERTRGNVEREKLQSDNAGDWGRTPTLHLTRRKSSKRRREDHDREAEIRAMSAFMPARLATNSHGRSRSKQSTKRAKTGGGGIEPQQIHSSLTSLPYPTLVPSILSADSDVIAYKLSVLGSLAPRPTLKYTSRTRPSSCCRAAASGMSEHVKQPLGNRDPIHKDPLDSRERIDHLADDLGAKDLRELMERDNRRRERKRAQDQERVQKRLSRRVERTKKEEAEARMSGSPPPENLERGVMGRELAGLGIEPASAVITSSKRREWDTRPESPSSSDEKGRTPPVEVFYRPGSSPTSDEDAPAGKKLIASPAEIGETVSALPEGSSRLSGFLYSKKSRSKSTLESEKDRLMDGESGRKDSESSTKTPNRLSFTSLLKWGSKTRRHSGPSSFSNTSREETATGGPLHISAQSKALAKLQGIDTPQQTHCWVNLSAAAAPKRTKSRFREDLPDFPISPPDSRVQSPEADSRPLPTVAESPIHMAPPLTPPRLRYDGSRSAEKLAPMTHKEPKLAISLASIDSEGSWLSGRVGSSKVPKKVIGPAKFDRRDAVDEAQPLSNAELEDLDIVGVGCPSPLAAGRDPGATTGSWESERPPSSSDENLSVADEYPKWGSVGAKPQVIQYHHHLREAMRSRQGLLNIDSGDD</sequence>
<feature type="region of interest" description="Disordered" evidence="1">
    <location>
        <begin position="637"/>
        <end position="670"/>
    </location>
</feature>